<gene>
    <name evidence="8" type="ORF">CYJ57_02020</name>
</gene>
<comment type="caution">
    <text evidence="8">The sequence shown here is derived from an EMBL/GenBank/DDBJ whole genome shotgun (WGS) entry which is preliminary data.</text>
</comment>
<feature type="transmembrane region" description="Helical" evidence="6">
    <location>
        <begin position="63"/>
        <end position="85"/>
    </location>
</feature>
<dbReference type="Pfam" id="PF10035">
    <property type="entry name" value="DUF2179"/>
    <property type="match status" value="1"/>
</dbReference>
<evidence type="ECO:0000256" key="2">
    <source>
        <dbReference type="ARBA" id="ARBA00022475"/>
    </source>
</evidence>
<evidence type="ECO:0000259" key="7">
    <source>
        <dbReference type="Pfam" id="PF10035"/>
    </source>
</evidence>
<keyword evidence="4 6" id="KW-1133">Transmembrane helix</keyword>
<feature type="domain" description="DUF2179" evidence="7">
    <location>
        <begin position="232"/>
        <end position="286"/>
    </location>
</feature>
<evidence type="ECO:0000256" key="5">
    <source>
        <dbReference type="ARBA" id="ARBA00023136"/>
    </source>
</evidence>
<dbReference type="GO" id="GO:0005886">
    <property type="term" value="C:plasma membrane"/>
    <property type="evidence" value="ECO:0007669"/>
    <property type="project" value="UniProtKB-SubCell"/>
</dbReference>
<dbReference type="InterPro" id="IPR051461">
    <property type="entry name" value="UPF0750_membrane"/>
</dbReference>
<dbReference type="OrthoDB" id="2417289at2"/>
<dbReference type="Proteomes" id="UP000234384">
    <property type="component" value="Unassembled WGS sequence"/>
</dbReference>
<evidence type="ECO:0000256" key="3">
    <source>
        <dbReference type="ARBA" id="ARBA00022692"/>
    </source>
</evidence>
<keyword evidence="3 6" id="KW-0812">Transmembrane</keyword>
<sequence length="318" mass="35519">MLGRITNKYPFVENIVALLVVLFSSIVYSIAMNKFLLPGHIYSGGLMGFAQILSYFINHYTPWANMILPGQLNLILNIPIITLAFIKLGKRFTFLTLCVVFGISFFSSIIPVTQVSENPLLNGIMGGVLGGIAVGTAVRFGLSAGGTDIISVVVFRATGVNVGSVNLLINLIIISFAGNIYSWEYALYTLISMYASARCINFIHTNEKRLTVFIVTDHVDAVLDSIFARLRRGVTILDGRGGYSREPNSTLMIVVNQYELYDLQMAIAQGDPEAFVNIIQSTRVIGNFLNKQQQDKHRFELKYYQQLEAERKLKRHHH</sequence>
<accession>A0A2I1K455</accession>
<feature type="transmembrane region" description="Helical" evidence="6">
    <location>
        <begin position="39"/>
        <end position="57"/>
    </location>
</feature>
<dbReference type="Gene3D" id="3.30.70.120">
    <property type="match status" value="1"/>
</dbReference>
<feature type="transmembrane region" description="Helical" evidence="6">
    <location>
        <begin position="92"/>
        <end position="112"/>
    </location>
</feature>
<feature type="transmembrane region" description="Helical" evidence="6">
    <location>
        <begin position="15"/>
        <end position="32"/>
    </location>
</feature>
<dbReference type="PANTHER" id="PTHR33545:SF5">
    <property type="entry name" value="UPF0750 MEMBRANE PROTEIN YITT"/>
    <property type="match status" value="1"/>
</dbReference>
<dbReference type="InterPro" id="IPR015867">
    <property type="entry name" value="N-reg_PII/ATP_PRibTrfase_C"/>
</dbReference>
<evidence type="ECO:0000256" key="6">
    <source>
        <dbReference type="SAM" id="Phobius"/>
    </source>
</evidence>
<evidence type="ECO:0000313" key="8">
    <source>
        <dbReference type="EMBL" id="PKY90426.1"/>
    </source>
</evidence>
<evidence type="ECO:0000256" key="1">
    <source>
        <dbReference type="ARBA" id="ARBA00004651"/>
    </source>
</evidence>
<dbReference type="PANTHER" id="PTHR33545">
    <property type="entry name" value="UPF0750 MEMBRANE PROTEIN YITT-RELATED"/>
    <property type="match status" value="1"/>
</dbReference>
<dbReference type="InterPro" id="IPR019264">
    <property type="entry name" value="DUF2179"/>
</dbReference>
<evidence type="ECO:0000313" key="9">
    <source>
        <dbReference type="Proteomes" id="UP000234384"/>
    </source>
</evidence>
<feature type="transmembrane region" description="Helical" evidence="6">
    <location>
        <begin position="124"/>
        <end position="142"/>
    </location>
</feature>
<keyword evidence="2" id="KW-1003">Cell membrane</keyword>
<evidence type="ECO:0000256" key="4">
    <source>
        <dbReference type="ARBA" id="ARBA00022989"/>
    </source>
</evidence>
<dbReference type="InterPro" id="IPR003740">
    <property type="entry name" value="YitT"/>
</dbReference>
<dbReference type="PIRSF" id="PIRSF006483">
    <property type="entry name" value="Membrane_protein_YitT"/>
    <property type="match status" value="1"/>
</dbReference>
<reference evidence="8 9" key="1">
    <citation type="submission" date="2017-12" db="EMBL/GenBank/DDBJ databases">
        <title>Phylogenetic diversity of female urinary microbiome.</title>
        <authorList>
            <person name="Thomas-White K."/>
            <person name="Wolfe A.J."/>
        </authorList>
    </citation>
    <scope>NUCLEOTIDE SEQUENCE [LARGE SCALE GENOMIC DNA]</scope>
    <source>
        <strain evidence="8 9">UMB0898</strain>
    </source>
</reference>
<dbReference type="CDD" id="cd16380">
    <property type="entry name" value="YitT_C"/>
    <property type="match status" value="1"/>
</dbReference>
<feature type="transmembrane region" description="Helical" evidence="6">
    <location>
        <begin position="149"/>
        <end position="173"/>
    </location>
</feature>
<dbReference type="EMBL" id="PKHE01000003">
    <property type="protein sequence ID" value="PKY90426.1"/>
    <property type="molecule type" value="Genomic_DNA"/>
</dbReference>
<organism evidence="8 9">
    <name type="scientific">Falseniella ignava</name>
    <dbReference type="NCBI Taxonomy" id="137730"/>
    <lineage>
        <taxon>Bacteria</taxon>
        <taxon>Bacillati</taxon>
        <taxon>Bacillota</taxon>
        <taxon>Bacilli</taxon>
        <taxon>Lactobacillales</taxon>
        <taxon>Aerococcaceae</taxon>
        <taxon>Falseniella</taxon>
    </lineage>
</organism>
<dbReference type="Pfam" id="PF02588">
    <property type="entry name" value="YitT_membrane"/>
    <property type="match status" value="1"/>
</dbReference>
<protein>
    <submittedName>
        <fullName evidence="8">YitT family protein</fullName>
    </submittedName>
</protein>
<dbReference type="AlphaFoldDB" id="A0A2I1K455"/>
<dbReference type="RefSeq" id="WP_101953872.1">
    <property type="nucleotide sequence ID" value="NZ_PKHE01000003.1"/>
</dbReference>
<name>A0A2I1K455_9LACT</name>
<keyword evidence="5 6" id="KW-0472">Membrane</keyword>
<proteinExistence type="predicted"/>
<comment type="subcellular location">
    <subcellularLocation>
        <location evidence="1">Cell membrane</location>
        <topology evidence="1">Multi-pass membrane protein</topology>
    </subcellularLocation>
</comment>